<feature type="compositionally biased region" description="Basic and acidic residues" evidence="1">
    <location>
        <begin position="22"/>
        <end position="87"/>
    </location>
</feature>
<accession>A0ABQ9X9B2</accession>
<feature type="compositionally biased region" description="Polar residues" evidence="1">
    <location>
        <begin position="113"/>
        <end position="137"/>
    </location>
</feature>
<reference evidence="2 3" key="1">
    <citation type="journal article" date="2022" name="bioRxiv">
        <title>Genomics of Preaxostyla Flagellates Illuminates Evolutionary Transitions and the Path Towards Mitochondrial Loss.</title>
        <authorList>
            <person name="Novak L.V.F."/>
            <person name="Treitli S.C."/>
            <person name="Pyrih J."/>
            <person name="Halakuc P."/>
            <person name="Pipaliya S.V."/>
            <person name="Vacek V."/>
            <person name="Brzon O."/>
            <person name="Soukal P."/>
            <person name="Eme L."/>
            <person name="Dacks J.B."/>
            <person name="Karnkowska A."/>
            <person name="Elias M."/>
            <person name="Hampl V."/>
        </authorList>
    </citation>
    <scope>NUCLEOTIDE SEQUENCE [LARGE SCALE GENOMIC DNA]</scope>
    <source>
        <strain evidence="2">NAU3</strain>
        <tissue evidence="2">Gut</tissue>
    </source>
</reference>
<evidence type="ECO:0000256" key="1">
    <source>
        <dbReference type="SAM" id="MobiDB-lite"/>
    </source>
</evidence>
<evidence type="ECO:0000313" key="2">
    <source>
        <dbReference type="EMBL" id="KAK2947822.1"/>
    </source>
</evidence>
<feature type="compositionally biased region" description="Basic and acidic residues" evidence="1">
    <location>
        <begin position="138"/>
        <end position="168"/>
    </location>
</feature>
<comment type="caution">
    <text evidence="2">The sequence shown here is derived from an EMBL/GenBank/DDBJ whole genome shotgun (WGS) entry which is preliminary data.</text>
</comment>
<proteinExistence type="predicted"/>
<feature type="compositionally biased region" description="Polar residues" evidence="1">
    <location>
        <begin position="89"/>
        <end position="101"/>
    </location>
</feature>
<name>A0ABQ9X9B2_9EUKA</name>
<sequence>MRRERKGENQTRSSGDASEGEGSGRTKEERGTTKGGGERKGGRTKRQAESQKKSEWERKQNAEREAAEEKQRKIREDLERERQRAAQKDSATIETGSSVSSAFARWGIGKMIDTSSSPARPVGPSTSTGASSRGSFSQKREEDERKKKEEEEQRRKEEEGKRHFDNVN</sequence>
<organism evidence="2 3">
    <name type="scientific">Blattamonas nauphoetae</name>
    <dbReference type="NCBI Taxonomy" id="2049346"/>
    <lineage>
        <taxon>Eukaryota</taxon>
        <taxon>Metamonada</taxon>
        <taxon>Preaxostyla</taxon>
        <taxon>Oxymonadida</taxon>
        <taxon>Blattamonas</taxon>
    </lineage>
</organism>
<keyword evidence="3" id="KW-1185">Reference proteome</keyword>
<evidence type="ECO:0000313" key="3">
    <source>
        <dbReference type="Proteomes" id="UP001281761"/>
    </source>
</evidence>
<protein>
    <submittedName>
        <fullName evidence="2">Uncharacterized protein</fullName>
    </submittedName>
</protein>
<feature type="region of interest" description="Disordered" evidence="1">
    <location>
        <begin position="1"/>
        <end position="168"/>
    </location>
</feature>
<gene>
    <name evidence="2" type="ORF">BLNAU_17242</name>
</gene>
<dbReference type="Proteomes" id="UP001281761">
    <property type="component" value="Unassembled WGS sequence"/>
</dbReference>
<dbReference type="EMBL" id="JARBJD010000190">
    <property type="protein sequence ID" value="KAK2947822.1"/>
    <property type="molecule type" value="Genomic_DNA"/>
</dbReference>